<feature type="non-terminal residue" evidence="3">
    <location>
        <position position="67"/>
    </location>
</feature>
<keyword evidence="1" id="KW-0430">Lectin</keyword>
<proteinExistence type="predicted"/>
<dbReference type="InterPro" id="IPR001304">
    <property type="entry name" value="C-type_lectin-like"/>
</dbReference>
<dbReference type="PANTHER" id="PTHR22799">
    <property type="entry name" value="TETRANECTIN-RELATED"/>
    <property type="match status" value="1"/>
</dbReference>
<name>A0A7D9LZ24_PARCT</name>
<dbReference type="InterPro" id="IPR016186">
    <property type="entry name" value="C-type_lectin-like/link_sf"/>
</dbReference>
<organism evidence="3 4">
    <name type="scientific">Paramuricea clavata</name>
    <name type="common">Red gorgonian</name>
    <name type="synonym">Violescent sea-whip</name>
    <dbReference type="NCBI Taxonomy" id="317549"/>
    <lineage>
        <taxon>Eukaryota</taxon>
        <taxon>Metazoa</taxon>
        <taxon>Cnidaria</taxon>
        <taxon>Anthozoa</taxon>
        <taxon>Octocorallia</taxon>
        <taxon>Malacalcyonacea</taxon>
        <taxon>Plexauridae</taxon>
        <taxon>Paramuricea</taxon>
    </lineage>
</organism>
<dbReference type="OrthoDB" id="441660at2759"/>
<comment type="caution">
    <text evidence="3">The sequence shown here is derived from an EMBL/GenBank/DDBJ whole genome shotgun (WGS) entry which is preliminary data.</text>
</comment>
<keyword evidence="4" id="KW-1185">Reference proteome</keyword>
<dbReference type="GO" id="GO:0030246">
    <property type="term" value="F:carbohydrate binding"/>
    <property type="evidence" value="ECO:0007669"/>
    <property type="project" value="UniProtKB-KW"/>
</dbReference>
<evidence type="ECO:0000256" key="2">
    <source>
        <dbReference type="ARBA" id="ARBA00023157"/>
    </source>
</evidence>
<dbReference type="GO" id="GO:0005615">
    <property type="term" value="C:extracellular space"/>
    <property type="evidence" value="ECO:0007669"/>
    <property type="project" value="TreeGrafter"/>
</dbReference>
<keyword evidence="2" id="KW-1015">Disulfide bond</keyword>
<accession>A0A7D9LZ24</accession>
<dbReference type="PROSITE" id="PS50041">
    <property type="entry name" value="C_TYPE_LECTIN_2"/>
    <property type="match status" value="1"/>
</dbReference>
<dbReference type="Pfam" id="PF00059">
    <property type="entry name" value="Lectin_C"/>
    <property type="match status" value="1"/>
</dbReference>
<dbReference type="PANTHER" id="PTHR22799:SF6">
    <property type="entry name" value="C-TYPE LECTIN DOMAIN FAMILY 4 MEMBER M-LIKE"/>
    <property type="match status" value="1"/>
</dbReference>
<dbReference type="InterPro" id="IPR051663">
    <property type="entry name" value="CLec_Tetranectin-domain"/>
</dbReference>
<sequence length="67" mass="7648">RREDGKFYNTCGKALSFTRWNVGEPNNYKGTPENCVQMYSNGAGKGKWNDQPCSSLHGYICQFKAHR</sequence>
<dbReference type="Proteomes" id="UP001152795">
    <property type="component" value="Unassembled WGS sequence"/>
</dbReference>
<reference evidence="3" key="1">
    <citation type="submission" date="2020-04" db="EMBL/GenBank/DDBJ databases">
        <authorList>
            <person name="Alioto T."/>
            <person name="Alioto T."/>
            <person name="Gomez Garrido J."/>
        </authorList>
    </citation>
    <scope>NUCLEOTIDE SEQUENCE</scope>
    <source>
        <strain evidence="3">A484AB</strain>
    </source>
</reference>
<dbReference type="Gene3D" id="3.10.100.10">
    <property type="entry name" value="Mannose-Binding Protein A, subunit A"/>
    <property type="match status" value="1"/>
</dbReference>
<dbReference type="SUPFAM" id="SSF56436">
    <property type="entry name" value="C-type lectin-like"/>
    <property type="match status" value="1"/>
</dbReference>
<feature type="non-terminal residue" evidence="3">
    <location>
        <position position="1"/>
    </location>
</feature>
<dbReference type="InterPro" id="IPR018378">
    <property type="entry name" value="C-type_lectin_CS"/>
</dbReference>
<evidence type="ECO:0000313" key="3">
    <source>
        <dbReference type="EMBL" id="CAB4040530.1"/>
    </source>
</evidence>
<evidence type="ECO:0000313" key="4">
    <source>
        <dbReference type="Proteomes" id="UP001152795"/>
    </source>
</evidence>
<dbReference type="InterPro" id="IPR016187">
    <property type="entry name" value="CTDL_fold"/>
</dbReference>
<evidence type="ECO:0000256" key="1">
    <source>
        <dbReference type="ARBA" id="ARBA00022734"/>
    </source>
</evidence>
<dbReference type="PROSITE" id="PS00615">
    <property type="entry name" value="C_TYPE_LECTIN_1"/>
    <property type="match status" value="1"/>
</dbReference>
<gene>
    <name evidence="3" type="ORF">PACLA_8A076368</name>
</gene>
<dbReference type="AlphaFoldDB" id="A0A7D9LZ24"/>
<protein>
    <submittedName>
        <fullName evidence="3">Mannose-binding C</fullName>
    </submittedName>
</protein>
<dbReference type="EMBL" id="CACRXK020026927">
    <property type="protein sequence ID" value="CAB4040530.1"/>
    <property type="molecule type" value="Genomic_DNA"/>
</dbReference>